<evidence type="ECO:0000256" key="7">
    <source>
        <dbReference type="ARBA" id="ARBA00022989"/>
    </source>
</evidence>
<evidence type="ECO:0000256" key="4">
    <source>
        <dbReference type="ARBA" id="ARBA00022692"/>
    </source>
</evidence>
<feature type="transmembrane region" description="Helical" evidence="14">
    <location>
        <begin position="6"/>
        <end position="25"/>
    </location>
</feature>
<evidence type="ECO:0000256" key="9">
    <source>
        <dbReference type="ARBA" id="ARBA00023065"/>
    </source>
</evidence>
<feature type="transmembrane region" description="Helical" evidence="14">
    <location>
        <begin position="37"/>
        <end position="62"/>
    </location>
</feature>
<gene>
    <name evidence="15" type="ORF">HAZT_HAZT009776</name>
</gene>
<feature type="transmembrane region" description="Helical" evidence="14">
    <location>
        <begin position="74"/>
        <end position="96"/>
    </location>
</feature>
<reference evidence="15" key="2">
    <citation type="journal article" date="2018" name="Environ. Sci. Technol.">
        <title>The Toxicogenome of Hyalella azteca: A Model for Sediment Ecotoxicology and Evolutionary Toxicology.</title>
        <authorList>
            <person name="Poynton H.C."/>
            <person name="Hasenbein S."/>
            <person name="Benoit J.B."/>
            <person name="Sepulveda M.S."/>
            <person name="Poelchau M.F."/>
            <person name="Hughes D.S.T."/>
            <person name="Murali S.C."/>
            <person name="Chen S."/>
            <person name="Glastad K.M."/>
            <person name="Goodisman M.A.D."/>
            <person name="Werren J.H."/>
            <person name="Vineis J.H."/>
            <person name="Bowen J.L."/>
            <person name="Friedrich M."/>
            <person name="Jones J."/>
            <person name="Robertson H.M."/>
            <person name="Feyereisen R."/>
            <person name="Mechler-Hickson A."/>
            <person name="Mathers N."/>
            <person name="Lee C.E."/>
            <person name="Colbourne J.K."/>
            <person name="Biales A."/>
            <person name="Johnston J.S."/>
            <person name="Wellborn G.A."/>
            <person name="Rosendale A.J."/>
            <person name="Cridge A.G."/>
            <person name="Munoz-Torres M.C."/>
            <person name="Bain P.A."/>
            <person name="Manny A.R."/>
            <person name="Major K.M."/>
            <person name="Lambert F.N."/>
            <person name="Vulpe C.D."/>
            <person name="Tuck P."/>
            <person name="Blalock B.J."/>
            <person name="Lin Y.Y."/>
            <person name="Smith M.E."/>
            <person name="Ochoa-Acuna H."/>
            <person name="Chen M.M."/>
            <person name="Childers C.P."/>
            <person name="Qu J."/>
            <person name="Dugan S."/>
            <person name="Lee S.L."/>
            <person name="Chao H."/>
            <person name="Dinh H."/>
            <person name="Han Y."/>
            <person name="Doddapaneni H."/>
            <person name="Worley K.C."/>
            <person name="Muzny D.M."/>
            <person name="Gibbs R.A."/>
            <person name="Richards S."/>
        </authorList>
    </citation>
    <scope>NUCLEOTIDE SEQUENCE</scope>
    <source>
        <strain evidence="15">HAZT.00-mixed</strain>
        <tissue evidence="15">Whole organism</tissue>
    </source>
</reference>
<feature type="transmembrane region" description="Helical" evidence="14">
    <location>
        <begin position="326"/>
        <end position="354"/>
    </location>
</feature>
<dbReference type="InterPro" id="IPR052244">
    <property type="entry name" value="Choline_transporter"/>
</dbReference>
<evidence type="ECO:0000256" key="5">
    <source>
        <dbReference type="ARBA" id="ARBA00022847"/>
    </source>
</evidence>
<sequence>MNVPGLVGIVVFYVLILGIGAMAAYRRRFKGNSSEEVMLAGRSIGPVVGILTMTATWVGGGYINGSAEKVFDVGLIWCQAPFGYAISLSIGGLFFARQMREAGYVTMLDPLQNKLGQRMGGLLYFPALMGELFWSAAILSALGSTLAVILDIGNTTSILVSAAIAVTYTLLGGLYSVAYTDVVQLFCIFAGLWLCVPFALQHDAVGSLALSETNWMGHIPANSPAWGLWVDYWLLLICGGIPWQVYFQRVLSSRSPRSAQLLSYSASLGCILSAVPACLIGAIAKATDWTKTDYGHTPEGYEKKLVLPLVMQYLTPTANAHIMHLAVLWVSFMGLGAVSAAVMSSADSSVLSAASMFARNIYKMVFKQKASDREVVWVMRGAIVVAAAVASGIGIA</sequence>
<feature type="transmembrane region" description="Helical" evidence="14">
    <location>
        <begin position="226"/>
        <end position="247"/>
    </location>
</feature>
<dbReference type="InterPro" id="IPR001734">
    <property type="entry name" value="Na/solute_symporter"/>
</dbReference>
<keyword evidence="9" id="KW-0406">Ion transport</keyword>
<comment type="similarity">
    <text evidence="2 13">Belongs to the sodium:solute symporter (SSF) (TC 2.A.21) family.</text>
</comment>
<dbReference type="GO" id="GO:0005307">
    <property type="term" value="F:choline:sodium symporter activity"/>
    <property type="evidence" value="ECO:0007669"/>
    <property type="project" value="TreeGrafter"/>
</dbReference>
<dbReference type="PROSITE" id="PS50283">
    <property type="entry name" value="NA_SOLUT_SYMP_3"/>
    <property type="match status" value="1"/>
</dbReference>
<evidence type="ECO:0000256" key="1">
    <source>
        <dbReference type="ARBA" id="ARBA00004141"/>
    </source>
</evidence>
<evidence type="ECO:0008006" key="16">
    <source>
        <dbReference type="Google" id="ProtNLM"/>
    </source>
</evidence>
<dbReference type="AlphaFoldDB" id="A0A6A0GSS0"/>
<evidence type="ECO:0000256" key="8">
    <source>
        <dbReference type="ARBA" id="ARBA00023053"/>
    </source>
</evidence>
<dbReference type="Proteomes" id="UP000711488">
    <property type="component" value="Unassembled WGS sequence"/>
</dbReference>
<keyword evidence="3" id="KW-0813">Transport</keyword>
<keyword evidence="4 14" id="KW-0812">Transmembrane</keyword>
<evidence type="ECO:0000256" key="3">
    <source>
        <dbReference type="ARBA" id="ARBA00022448"/>
    </source>
</evidence>
<keyword evidence="10 14" id="KW-0472">Membrane</keyword>
<keyword evidence="8" id="KW-0915">Sodium</keyword>
<keyword evidence="5" id="KW-0769">Symport</keyword>
<dbReference type="InterPro" id="IPR038377">
    <property type="entry name" value="Na/Glc_symporter_sf"/>
</dbReference>
<dbReference type="PANTHER" id="PTHR45897">
    <property type="entry name" value="HIGH-AFFINITY CHOLINE TRANSPORTER 1"/>
    <property type="match status" value="1"/>
</dbReference>
<evidence type="ECO:0000256" key="12">
    <source>
        <dbReference type="ARBA" id="ARBA00023201"/>
    </source>
</evidence>
<feature type="transmembrane region" description="Helical" evidence="14">
    <location>
        <begin position="259"/>
        <end position="284"/>
    </location>
</feature>
<dbReference type="EMBL" id="JQDR03015387">
    <property type="protein sequence ID" value="KAA0186767.1"/>
    <property type="molecule type" value="Genomic_DNA"/>
</dbReference>
<evidence type="ECO:0000256" key="10">
    <source>
        <dbReference type="ARBA" id="ARBA00023136"/>
    </source>
</evidence>
<name>A0A6A0GSS0_HYAAZ</name>
<feature type="transmembrane region" description="Helical" evidence="14">
    <location>
        <begin position="182"/>
        <end position="200"/>
    </location>
</feature>
<evidence type="ECO:0000256" key="6">
    <source>
        <dbReference type="ARBA" id="ARBA00022979"/>
    </source>
</evidence>
<keyword evidence="6" id="KW-0530">Neurotransmitter biosynthesis</keyword>
<evidence type="ECO:0000313" key="15">
    <source>
        <dbReference type="EMBL" id="KAA0186767.1"/>
    </source>
</evidence>
<dbReference type="Pfam" id="PF00474">
    <property type="entry name" value="SSF"/>
    <property type="match status" value="1"/>
</dbReference>
<comment type="caution">
    <text evidence="15">The sequence shown here is derived from an EMBL/GenBank/DDBJ whole genome shotgun (WGS) entry which is preliminary data.</text>
</comment>
<dbReference type="GO" id="GO:0005886">
    <property type="term" value="C:plasma membrane"/>
    <property type="evidence" value="ECO:0007669"/>
    <property type="project" value="TreeGrafter"/>
</dbReference>
<dbReference type="Gene3D" id="1.20.1730.10">
    <property type="entry name" value="Sodium/glucose cotransporter"/>
    <property type="match status" value="1"/>
</dbReference>
<evidence type="ECO:0000256" key="2">
    <source>
        <dbReference type="ARBA" id="ARBA00006434"/>
    </source>
</evidence>
<reference evidence="15" key="3">
    <citation type="submission" date="2019-06" db="EMBL/GenBank/DDBJ databases">
        <authorList>
            <person name="Poynton C."/>
            <person name="Hasenbein S."/>
            <person name="Benoit J.B."/>
            <person name="Sepulveda M.S."/>
            <person name="Poelchau M.F."/>
            <person name="Murali S.C."/>
            <person name="Chen S."/>
            <person name="Glastad K.M."/>
            <person name="Werren J.H."/>
            <person name="Vineis J.H."/>
            <person name="Bowen J.L."/>
            <person name="Friedrich M."/>
            <person name="Jones J."/>
            <person name="Robertson H.M."/>
            <person name="Feyereisen R."/>
            <person name="Mechler-Hickson A."/>
            <person name="Mathers N."/>
            <person name="Lee C.E."/>
            <person name="Colbourne J.K."/>
            <person name="Biales A."/>
            <person name="Johnston J.S."/>
            <person name="Wellborn G.A."/>
            <person name="Rosendale A.J."/>
            <person name="Cridge A.G."/>
            <person name="Munoz-Torres M.C."/>
            <person name="Bain P.A."/>
            <person name="Manny A.R."/>
            <person name="Major K.M."/>
            <person name="Lambert F.N."/>
            <person name="Vulpe C.D."/>
            <person name="Tuck P."/>
            <person name="Blalock B.J."/>
            <person name="Lin Y.-Y."/>
            <person name="Smith M.E."/>
            <person name="Ochoa-Acuna H."/>
            <person name="Chen M.-J.M."/>
            <person name="Childers C.P."/>
            <person name="Qu J."/>
            <person name="Dugan S."/>
            <person name="Lee S.L."/>
            <person name="Chao H."/>
            <person name="Dinh H."/>
            <person name="Han Y."/>
            <person name="Doddapaneni H."/>
            <person name="Worley K.C."/>
            <person name="Muzny D.M."/>
            <person name="Gibbs R.A."/>
            <person name="Richards S."/>
        </authorList>
    </citation>
    <scope>NUCLEOTIDE SEQUENCE</scope>
    <source>
        <strain evidence="15">HAZT.00-mixed</strain>
        <tissue evidence="15">Whole organism</tissue>
    </source>
</reference>
<evidence type="ECO:0000256" key="14">
    <source>
        <dbReference type="SAM" id="Phobius"/>
    </source>
</evidence>
<dbReference type="OrthoDB" id="546820at2759"/>
<feature type="transmembrane region" description="Helical" evidence="14">
    <location>
        <begin position="156"/>
        <end position="175"/>
    </location>
</feature>
<organism evidence="15">
    <name type="scientific">Hyalella azteca</name>
    <name type="common">Amphipod</name>
    <dbReference type="NCBI Taxonomy" id="294128"/>
    <lineage>
        <taxon>Eukaryota</taxon>
        <taxon>Metazoa</taxon>
        <taxon>Ecdysozoa</taxon>
        <taxon>Arthropoda</taxon>
        <taxon>Crustacea</taxon>
        <taxon>Multicrustacea</taxon>
        <taxon>Malacostraca</taxon>
        <taxon>Eumalacostraca</taxon>
        <taxon>Peracarida</taxon>
        <taxon>Amphipoda</taxon>
        <taxon>Senticaudata</taxon>
        <taxon>Talitrida</taxon>
        <taxon>Talitroidea</taxon>
        <taxon>Hyalellidae</taxon>
        <taxon>Hyalella</taxon>
    </lineage>
</organism>
<keyword evidence="11" id="KW-0325">Glycoprotein</keyword>
<evidence type="ECO:0000256" key="11">
    <source>
        <dbReference type="ARBA" id="ARBA00023180"/>
    </source>
</evidence>
<feature type="transmembrane region" description="Helical" evidence="14">
    <location>
        <begin position="122"/>
        <end position="150"/>
    </location>
</feature>
<accession>A0A6A0GSS0</accession>
<proteinExistence type="inferred from homology"/>
<keyword evidence="12" id="KW-0739">Sodium transport</keyword>
<keyword evidence="7 14" id="KW-1133">Transmembrane helix</keyword>
<dbReference type="CDD" id="cd11474">
    <property type="entry name" value="SLC5sbd_CHT"/>
    <property type="match status" value="1"/>
</dbReference>
<evidence type="ECO:0000256" key="13">
    <source>
        <dbReference type="RuleBase" id="RU362091"/>
    </source>
</evidence>
<protein>
    <recommendedName>
        <fullName evidence="16">High-affinity choline transporter 1</fullName>
    </recommendedName>
</protein>
<feature type="non-terminal residue" evidence="15">
    <location>
        <position position="396"/>
    </location>
</feature>
<comment type="subcellular location">
    <subcellularLocation>
        <location evidence="1">Membrane</location>
        <topology evidence="1">Multi-pass membrane protein</topology>
    </subcellularLocation>
</comment>
<dbReference type="GO" id="GO:0008292">
    <property type="term" value="P:acetylcholine biosynthetic process"/>
    <property type="evidence" value="ECO:0007669"/>
    <property type="project" value="TreeGrafter"/>
</dbReference>
<reference evidence="15" key="1">
    <citation type="submission" date="2014-08" db="EMBL/GenBank/DDBJ databases">
        <authorList>
            <person name="Murali S."/>
            <person name="Richards S."/>
            <person name="Bandaranaike D."/>
            <person name="Bellair M."/>
            <person name="Blankenburg K."/>
            <person name="Chao H."/>
            <person name="Dinh H."/>
            <person name="Doddapaneni H."/>
            <person name="Dugan-Rocha S."/>
            <person name="Elkadiri S."/>
            <person name="Gnanaolivu R."/>
            <person name="Hughes D."/>
            <person name="Lee S."/>
            <person name="Li M."/>
            <person name="Ming W."/>
            <person name="Munidasa M."/>
            <person name="Muniz J."/>
            <person name="Nguyen L."/>
            <person name="Osuji N."/>
            <person name="Pu L.-L."/>
            <person name="Puazo M."/>
            <person name="Skinner E."/>
            <person name="Qu C."/>
            <person name="Quiroz J."/>
            <person name="Raj R."/>
            <person name="Weissenberger G."/>
            <person name="Xin Y."/>
            <person name="Zou X."/>
            <person name="Han Y."/>
            <person name="Worley K."/>
            <person name="Muzny D."/>
            <person name="Gibbs R."/>
        </authorList>
    </citation>
    <scope>NUCLEOTIDE SEQUENCE</scope>
    <source>
        <strain evidence="15">HAZT.00-mixed</strain>
        <tissue evidence="15">Whole organism</tissue>
    </source>
</reference>
<dbReference type="PANTHER" id="PTHR45897:SF4">
    <property type="entry name" value="HIGH-AFFINITY CHOLINE TRANSPORTER 1"/>
    <property type="match status" value="1"/>
</dbReference>
<feature type="transmembrane region" description="Helical" evidence="14">
    <location>
        <begin position="375"/>
        <end position="395"/>
    </location>
</feature>